<dbReference type="Proteomes" id="UP000233556">
    <property type="component" value="Unassembled WGS sequence"/>
</dbReference>
<keyword evidence="2" id="KW-1185">Reference proteome</keyword>
<organism evidence="1 2">
    <name type="scientific">Limosa lapponica baueri</name>
    <dbReference type="NCBI Taxonomy" id="1758121"/>
    <lineage>
        <taxon>Eukaryota</taxon>
        <taxon>Metazoa</taxon>
        <taxon>Chordata</taxon>
        <taxon>Craniata</taxon>
        <taxon>Vertebrata</taxon>
        <taxon>Euteleostomi</taxon>
        <taxon>Archelosauria</taxon>
        <taxon>Archosauria</taxon>
        <taxon>Dinosauria</taxon>
        <taxon>Saurischia</taxon>
        <taxon>Theropoda</taxon>
        <taxon>Coelurosauria</taxon>
        <taxon>Aves</taxon>
        <taxon>Neognathae</taxon>
        <taxon>Neoaves</taxon>
        <taxon>Charadriiformes</taxon>
        <taxon>Scolopacidae</taxon>
        <taxon>Limosa</taxon>
    </lineage>
</organism>
<reference evidence="2" key="2">
    <citation type="submission" date="2017-12" db="EMBL/GenBank/DDBJ databases">
        <title>Genome sequence of the Bar-tailed Godwit (Limosa lapponica baueri).</title>
        <authorList>
            <person name="Lima N.C.B."/>
            <person name="Parody-Merino A.M."/>
            <person name="Battley P.F."/>
            <person name="Fidler A.E."/>
            <person name="Prosdocimi F."/>
        </authorList>
    </citation>
    <scope>NUCLEOTIDE SEQUENCE [LARGE SCALE GENOMIC DNA]</scope>
</reference>
<proteinExistence type="predicted"/>
<protein>
    <submittedName>
        <fullName evidence="1">Uncharacterized protein</fullName>
    </submittedName>
</protein>
<reference evidence="2" key="1">
    <citation type="submission" date="2017-11" db="EMBL/GenBank/DDBJ databases">
        <authorList>
            <person name="Lima N.C."/>
            <person name="Parody-Merino A.M."/>
            <person name="Battley P.F."/>
            <person name="Fidler A.E."/>
            <person name="Prosdocimi F."/>
        </authorList>
    </citation>
    <scope>NUCLEOTIDE SEQUENCE [LARGE SCALE GENOMIC DNA]</scope>
</reference>
<accession>A0A2I0UA41</accession>
<evidence type="ECO:0000313" key="1">
    <source>
        <dbReference type="EMBL" id="PKU42926.1"/>
    </source>
</evidence>
<evidence type="ECO:0000313" key="2">
    <source>
        <dbReference type="Proteomes" id="UP000233556"/>
    </source>
</evidence>
<sequence length="167" mass="18912">MLEKIPTRVIMIIFVSRKPFGKALPYGTSWSGQSPAAALVSVLGQLLEYDRAACAGSLRLKGKEHTLQRVVILKTYYMVAAKREAQVKPQGIERGYSERMGFSELLKTVIWPDPEQGNHTVIYLEIKQSEGRFPTLAKPFKQWVDPQRGDIVESYEVEDIAMLLKEN</sequence>
<gene>
    <name evidence="1" type="ORF">llap_6776</name>
</gene>
<dbReference type="EMBL" id="KZ505948">
    <property type="protein sequence ID" value="PKU42926.1"/>
    <property type="molecule type" value="Genomic_DNA"/>
</dbReference>
<name>A0A2I0UA41_LIMLA</name>
<dbReference type="AlphaFoldDB" id="A0A2I0UA41"/>